<name>A0A974CCH8_XENLA</name>
<organism evidence="1 2">
    <name type="scientific">Xenopus laevis</name>
    <name type="common">African clawed frog</name>
    <dbReference type="NCBI Taxonomy" id="8355"/>
    <lineage>
        <taxon>Eukaryota</taxon>
        <taxon>Metazoa</taxon>
        <taxon>Chordata</taxon>
        <taxon>Craniata</taxon>
        <taxon>Vertebrata</taxon>
        <taxon>Euteleostomi</taxon>
        <taxon>Amphibia</taxon>
        <taxon>Batrachia</taxon>
        <taxon>Anura</taxon>
        <taxon>Pipoidea</taxon>
        <taxon>Pipidae</taxon>
        <taxon>Xenopodinae</taxon>
        <taxon>Xenopus</taxon>
        <taxon>Xenopus</taxon>
    </lineage>
</organism>
<dbReference type="EMBL" id="CM004479">
    <property type="protein sequence ID" value="OCT70750.1"/>
    <property type="molecule type" value="Genomic_DNA"/>
</dbReference>
<accession>A0A974CCH8</accession>
<dbReference type="AlphaFoldDB" id="A0A974CCH8"/>
<proteinExistence type="predicted"/>
<protein>
    <submittedName>
        <fullName evidence="1">Uncharacterized protein</fullName>
    </submittedName>
</protein>
<evidence type="ECO:0000313" key="1">
    <source>
        <dbReference type="EMBL" id="OCT70750.1"/>
    </source>
</evidence>
<sequence length="74" mass="8635">MKMIRNFRNLLNNPLRLSCTKSGLLSRPSFLLPQDITRDKSEMDCVRYVLTLCTILLYMAEMTIKIHLCVLIKC</sequence>
<evidence type="ECO:0000313" key="2">
    <source>
        <dbReference type="Proteomes" id="UP000694892"/>
    </source>
</evidence>
<gene>
    <name evidence="1" type="ORF">XELAEV_18037674mg</name>
</gene>
<reference evidence="2" key="1">
    <citation type="journal article" date="2016" name="Nature">
        <title>Genome evolution in the allotetraploid frog Xenopus laevis.</title>
        <authorList>
            <person name="Session A.M."/>
            <person name="Uno Y."/>
            <person name="Kwon T."/>
            <person name="Chapman J.A."/>
            <person name="Toyoda A."/>
            <person name="Takahashi S."/>
            <person name="Fukui A."/>
            <person name="Hikosaka A."/>
            <person name="Suzuki A."/>
            <person name="Kondo M."/>
            <person name="van Heeringen S.J."/>
            <person name="Quigley I."/>
            <person name="Heinz S."/>
            <person name="Ogino H."/>
            <person name="Ochi H."/>
            <person name="Hellsten U."/>
            <person name="Lyons J.B."/>
            <person name="Simakov O."/>
            <person name="Putnam N."/>
            <person name="Stites J."/>
            <person name="Kuroki Y."/>
            <person name="Tanaka T."/>
            <person name="Michiue T."/>
            <person name="Watanabe M."/>
            <person name="Bogdanovic O."/>
            <person name="Lister R."/>
            <person name="Georgiou G."/>
            <person name="Paranjpe S.S."/>
            <person name="van Kruijsbergen I."/>
            <person name="Shu S."/>
            <person name="Carlson J."/>
            <person name="Kinoshita T."/>
            <person name="Ohta Y."/>
            <person name="Mawaribuchi S."/>
            <person name="Jenkins J."/>
            <person name="Grimwood J."/>
            <person name="Schmutz J."/>
            <person name="Mitros T."/>
            <person name="Mozaffari S.V."/>
            <person name="Suzuki Y."/>
            <person name="Haramoto Y."/>
            <person name="Yamamoto T.S."/>
            <person name="Takagi C."/>
            <person name="Heald R."/>
            <person name="Miller K."/>
            <person name="Haudenschild C."/>
            <person name="Kitzman J."/>
            <person name="Nakayama T."/>
            <person name="Izutsu Y."/>
            <person name="Robert J."/>
            <person name="Fortriede J."/>
            <person name="Burns K."/>
            <person name="Lotay V."/>
            <person name="Karimi K."/>
            <person name="Yasuoka Y."/>
            <person name="Dichmann D.S."/>
            <person name="Flajnik M.F."/>
            <person name="Houston D.W."/>
            <person name="Shendure J."/>
            <person name="DuPasquier L."/>
            <person name="Vize P.D."/>
            <person name="Zorn A.M."/>
            <person name="Ito M."/>
            <person name="Marcotte E.M."/>
            <person name="Wallingford J.B."/>
            <person name="Ito Y."/>
            <person name="Asashima M."/>
            <person name="Ueno N."/>
            <person name="Matsuda Y."/>
            <person name="Veenstra G.J."/>
            <person name="Fujiyama A."/>
            <person name="Harland R.M."/>
            <person name="Taira M."/>
            <person name="Rokhsar D.S."/>
        </authorList>
    </citation>
    <scope>NUCLEOTIDE SEQUENCE [LARGE SCALE GENOMIC DNA]</scope>
    <source>
        <strain evidence="2">J</strain>
    </source>
</reference>
<dbReference type="Proteomes" id="UP000694892">
    <property type="component" value="Chromosome 7S"/>
</dbReference>